<organism evidence="2 3">
    <name type="scientific">Diutina rugosa</name>
    <name type="common">Yeast</name>
    <name type="synonym">Candida rugosa</name>
    <dbReference type="NCBI Taxonomy" id="5481"/>
    <lineage>
        <taxon>Eukaryota</taxon>
        <taxon>Fungi</taxon>
        <taxon>Dikarya</taxon>
        <taxon>Ascomycota</taxon>
        <taxon>Saccharomycotina</taxon>
        <taxon>Pichiomycetes</taxon>
        <taxon>Debaryomycetaceae</taxon>
        <taxon>Diutina</taxon>
    </lineage>
</organism>
<dbReference type="Proteomes" id="UP000449547">
    <property type="component" value="Unassembled WGS sequence"/>
</dbReference>
<dbReference type="RefSeq" id="XP_034011875.1">
    <property type="nucleotide sequence ID" value="XM_034156405.1"/>
</dbReference>
<dbReference type="Pfam" id="PF03999">
    <property type="entry name" value="MAP65_ASE1"/>
    <property type="match status" value="2"/>
</dbReference>
<evidence type="ECO:0000313" key="3">
    <source>
        <dbReference type="Proteomes" id="UP000449547"/>
    </source>
</evidence>
<evidence type="ECO:0008006" key="4">
    <source>
        <dbReference type="Google" id="ProtNLM"/>
    </source>
</evidence>
<dbReference type="GO" id="GO:1990023">
    <property type="term" value="C:mitotic spindle midzone"/>
    <property type="evidence" value="ECO:0007669"/>
    <property type="project" value="TreeGrafter"/>
</dbReference>
<dbReference type="InterPro" id="IPR007145">
    <property type="entry name" value="MAP65_Ase1_PRC1"/>
</dbReference>
<dbReference type="AlphaFoldDB" id="A0A642UL85"/>
<comment type="caution">
    <text evidence="2">The sequence shown here is derived from an EMBL/GenBank/DDBJ whole genome shotgun (WGS) entry which is preliminary data.</text>
</comment>
<feature type="region of interest" description="Disordered" evidence="1">
    <location>
        <begin position="611"/>
        <end position="777"/>
    </location>
</feature>
<keyword evidence="3" id="KW-1185">Reference proteome</keyword>
<dbReference type="PANTHER" id="PTHR19321:SF41">
    <property type="entry name" value="FASCETTO-RELATED"/>
    <property type="match status" value="1"/>
</dbReference>
<feature type="compositionally biased region" description="Polar residues" evidence="1">
    <location>
        <begin position="767"/>
        <end position="777"/>
    </location>
</feature>
<dbReference type="GO" id="GO:0051256">
    <property type="term" value="P:mitotic spindle midzone assembly"/>
    <property type="evidence" value="ECO:0007669"/>
    <property type="project" value="TreeGrafter"/>
</dbReference>
<feature type="compositionally biased region" description="Polar residues" evidence="1">
    <location>
        <begin position="742"/>
        <end position="755"/>
    </location>
</feature>
<gene>
    <name evidence="2" type="ORF">DIURU_003622</name>
</gene>
<accession>A0A642UL85</accession>
<dbReference type="OMA" id="KRITRHF"/>
<evidence type="ECO:0000313" key="2">
    <source>
        <dbReference type="EMBL" id="KAA8901252.1"/>
    </source>
</evidence>
<feature type="compositionally biased region" description="Low complexity" evidence="1">
    <location>
        <begin position="639"/>
        <end position="649"/>
    </location>
</feature>
<dbReference type="EMBL" id="SWFT01000105">
    <property type="protein sequence ID" value="KAA8901252.1"/>
    <property type="molecule type" value="Genomic_DNA"/>
</dbReference>
<feature type="region of interest" description="Disordered" evidence="1">
    <location>
        <begin position="1"/>
        <end position="26"/>
    </location>
</feature>
<name>A0A642UL85_DIURU</name>
<dbReference type="GO" id="GO:0005737">
    <property type="term" value="C:cytoplasm"/>
    <property type="evidence" value="ECO:0007669"/>
    <property type="project" value="TreeGrafter"/>
</dbReference>
<protein>
    <recommendedName>
        <fullName evidence="4">Anaphase spindle elongation protein</fullName>
    </recommendedName>
</protein>
<dbReference type="Gene3D" id="1.20.58.1520">
    <property type="match status" value="1"/>
</dbReference>
<dbReference type="VEuPathDB" id="FungiDB:DIURU_003622"/>
<dbReference type="PANTHER" id="PTHR19321">
    <property type="entry name" value="PROTEIN REGULATOR OF CYTOKINESIS 1 PRC1-RELATED"/>
    <property type="match status" value="1"/>
</dbReference>
<evidence type="ECO:0000256" key="1">
    <source>
        <dbReference type="SAM" id="MobiDB-lite"/>
    </source>
</evidence>
<dbReference type="GO" id="GO:0008017">
    <property type="term" value="F:microtubule binding"/>
    <property type="evidence" value="ECO:0007669"/>
    <property type="project" value="InterPro"/>
</dbReference>
<feature type="compositionally biased region" description="Basic and acidic residues" evidence="1">
    <location>
        <begin position="704"/>
        <end position="720"/>
    </location>
</feature>
<proteinExistence type="predicted"/>
<dbReference type="GeneID" id="54782273"/>
<feature type="compositionally biased region" description="Low complexity" evidence="1">
    <location>
        <begin position="615"/>
        <end position="631"/>
    </location>
</feature>
<reference evidence="2 3" key="1">
    <citation type="submission" date="2019-07" db="EMBL/GenBank/DDBJ databases">
        <title>Genome assembly of two rare yeast pathogens: Diutina rugosa and Trichomonascus ciferrii.</title>
        <authorList>
            <person name="Mixao V."/>
            <person name="Saus E."/>
            <person name="Hansen A."/>
            <person name="Lass-Flor C."/>
            <person name="Gabaldon T."/>
        </authorList>
    </citation>
    <scope>NUCLEOTIDE SEQUENCE [LARGE SCALE GENOMIC DNA]</scope>
    <source>
        <strain evidence="2 3">CBS 613</strain>
    </source>
</reference>
<dbReference type="OrthoDB" id="642895at2759"/>
<sequence length="777" mass="89130">MTEPVVTSGDPPELSPPSEMDNTTDTVPVVEKSCVPHFDSAANEEIGLKLKEALDSASATYESIGYSESEKEQKRQVFVDKVEHTIRSFALTAQQEKSALINECLWLKQQIHLFLEHIEDPGGVRLSESDRSRLSVDPNTTSPKSSISLLELKKCLHSVFLKVLKWFTESLTELGNMLIEYWKSASVVGMKFETPGLSNCFSQDDTNTYFRILKEFDVLHKEATNLPVSDVIIASPSQHNESFHYLQSPDSSEINLKTDTLDAQFQGVNYRLVQLVQGMDLRISKKLLKDITTETKKVQTCCQQREQLVSDVATECAKMINELELSEEDFKSVQENSMKTSKIKGDEYVEEFFKVSDVATFKDSPREFGLHQKHINTIQSWYGTLNETFQSMRAEVEEVKMKCISLWEKLDVDEEYQFNFPYTHQGYSQHVLKDWKTELSRLLILRSQHVEKYITSLRQSIQNLWSDMHYGPDQRNQWEYATWDNATIDKNDESGSPIPTMEKVLDDHETYFEKLKEEYASKEIIFVEYERFLELLSLKQQLIDSAKDPSRLTGSNAVSIGLKEARKHKEFAQNFPRVTSELKRLLADREEQFLVNDEPLLSVIELAETKHCRARSPSRSPQRMSPRKPQSGMKNASLSPSRRVVSSPVRRIERNIPDVSPMRGRILSESSVRSPTARYPGSKLPTSPSRSPRSRNLKPALPQEARRTPSDTHHVFDTRPRSPTKLPILRRPLQDVAPQQKRPLSQITNTSSSPPTKKFRRDERNDSNTNSTSAWRQ</sequence>